<keyword evidence="5" id="KW-1185">Reference proteome</keyword>
<dbReference type="Proteomes" id="UP001234989">
    <property type="component" value="Chromosome 1"/>
</dbReference>
<dbReference type="AlphaFoldDB" id="A0AAF0PPX1"/>
<dbReference type="InterPro" id="IPR018289">
    <property type="entry name" value="MULE_transposase_dom"/>
</dbReference>
<evidence type="ECO:0000259" key="3">
    <source>
        <dbReference type="Pfam" id="PF10551"/>
    </source>
</evidence>
<feature type="domain" description="MULE transposase" evidence="3">
    <location>
        <begin position="128"/>
        <end position="202"/>
    </location>
</feature>
<evidence type="ECO:0000313" key="5">
    <source>
        <dbReference type="Proteomes" id="UP001234989"/>
    </source>
</evidence>
<reference evidence="4" key="1">
    <citation type="submission" date="2023-08" db="EMBL/GenBank/DDBJ databases">
        <title>A de novo genome assembly of Solanum verrucosum Schlechtendal, a Mexican diploid species geographically isolated from the other diploid A-genome species in potato relatives.</title>
        <authorList>
            <person name="Hosaka K."/>
        </authorList>
    </citation>
    <scope>NUCLEOTIDE SEQUENCE</scope>
    <source>
        <tissue evidence="4">Young leaves</tissue>
    </source>
</reference>
<feature type="compositionally biased region" description="Basic residues" evidence="1">
    <location>
        <begin position="238"/>
        <end position="248"/>
    </location>
</feature>
<dbReference type="Pfam" id="PF10551">
    <property type="entry name" value="MULE"/>
    <property type="match status" value="1"/>
</dbReference>
<evidence type="ECO:0000259" key="2">
    <source>
        <dbReference type="Pfam" id="PF03108"/>
    </source>
</evidence>
<dbReference type="InterPro" id="IPR036875">
    <property type="entry name" value="Znf_CCHC_sf"/>
</dbReference>
<dbReference type="InterPro" id="IPR004332">
    <property type="entry name" value="Transposase_MuDR"/>
</dbReference>
<dbReference type="Pfam" id="PF03108">
    <property type="entry name" value="DBD_Tnp_Mut"/>
    <property type="match status" value="1"/>
</dbReference>
<dbReference type="PANTHER" id="PTHR31973">
    <property type="entry name" value="POLYPROTEIN, PUTATIVE-RELATED"/>
    <property type="match status" value="1"/>
</dbReference>
<feature type="region of interest" description="Disordered" evidence="1">
    <location>
        <begin position="223"/>
        <end position="342"/>
    </location>
</feature>
<feature type="domain" description="Transposase MuDR plant" evidence="2">
    <location>
        <begin position="2"/>
        <end position="54"/>
    </location>
</feature>
<dbReference type="PANTHER" id="PTHR31973:SF197">
    <property type="entry name" value="SWIM-TYPE DOMAIN-CONTAINING PROTEIN"/>
    <property type="match status" value="1"/>
</dbReference>
<dbReference type="GO" id="GO:0008270">
    <property type="term" value="F:zinc ion binding"/>
    <property type="evidence" value="ECO:0007669"/>
    <property type="project" value="InterPro"/>
</dbReference>
<accession>A0AAF0PPX1</accession>
<evidence type="ECO:0008006" key="6">
    <source>
        <dbReference type="Google" id="ProtNLM"/>
    </source>
</evidence>
<evidence type="ECO:0000313" key="4">
    <source>
        <dbReference type="EMBL" id="WMV07760.1"/>
    </source>
</evidence>
<name>A0AAF0PPX1_SOLVR</name>
<proteinExistence type="predicted"/>
<dbReference type="EMBL" id="CP133612">
    <property type="protein sequence ID" value="WMV07760.1"/>
    <property type="molecule type" value="Genomic_DNA"/>
</dbReference>
<sequence length="408" mass="46190">MVFENVKKFREALSKYAIERGCQLDKIHNDQRRVRVKCKANDCPWILYANKDFKSSDFIIKTYNPRHKCYRTNINTMCNSKFLAKYYKSRIVSQPCIKGWEIQDLVRTDMGLYVALKKGFIEGCRNCIGLDGCFLKGISKGQLLVAIAKDGNNQMFPIAWAVVGTESRETWTWFLRILKSDLDINDEGEGLTIISDMQKYKKETYLKAYKHFLQPVTNMKMWPETSNSKVEPPPVRKMPGRPGKKRKKELGEVPSSGKLPKRGKTMSCSACKSKGHNIRTCPNKPPATSEGITTSQASAGSKRSGKKKSHPTQAVQQSQSSEPSQAIVQSDSGNRKGANNAFKSPRVVSHGVFVSKDGFICVEEDNFNIKVFCLDRRTSSHKLHHKVQQELKVFRDDVADFSCGSNYF</sequence>
<dbReference type="GO" id="GO:0003676">
    <property type="term" value="F:nucleic acid binding"/>
    <property type="evidence" value="ECO:0007669"/>
    <property type="project" value="InterPro"/>
</dbReference>
<protein>
    <recommendedName>
        <fullName evidence="6">Transposase MuDR plant domain-containing protein</fullName>
    </recommendedName>
</protein>
<gene>
    <name evidence="4" type="ORF">MTR67_001145</name>
</gene>
<evidence type="ECO:0000256" key="1">
    <source>
        <dbReference type="SAM" id="MobiDB-lite"/>
    </source>
</evidence>
<organism evidence="4 5">
    <name type="scientific">Solanum verrucosum</name>
    <dbReference type="NCBI Taxonomy" id="315347"/>
    <lineage>
        <taxon>Eukaryota</taxon>
        <taxon>Viridiplantae</taxon>
        <taxon>Streptophyta</taxon>
        <taxon>Embryophyta</taxon>
        <taxon>Tracheophyta</taxon>
        <taxon>Spermatophyta</taxon>
        <taxon>Magnoliopsida</taxon>
        <taxon>eudicotyledons</taxon>
        <taxon>Gunneridae</taxon>
        <taxon>Pentapetalae</taxon>
        <taxon>asterids</taxon>
        <taxon>lamiids</taxon>
        <taxon>Solanales</taxon>
        <taxon>Solanaceae</taxon>
        <taxon>Solanoideae</taxon>
        <taxon>Solaneae</taxon>
        <taxon>Solanum</taxon>
    </lineage>
</organism>
<dbReference type="SUPFAM" id="SSF57756">
    <property type="entry name" value="Retrovirus zinc finger-like domains"/>
    <property type="match status" value="1"/>
</dbReference>
<feature type="compositionally biased region" description="Polar residues" evidence="1">
    <location>
        <begin position="311"/>
        <end position="332"/>
    </location>
</feature>